<dbReference type="InParanoid" id="A0A5N3ZY27"/>
<comment type="caution">
    <text evidence="3">The sequence shown here is derived from an EMBL/GenBank/DDBJ whole genome shotgun (WGS) entry which is preliminary data.</text>
</comment>
<dbReference type="GO" id="GO:0005634">
    <property type="term" value="C:nucleus"/>
    <property type="evidence" value="ECO:0007669"/>
    <property type="project" value="TreeGrafter"/>
</dbReference>
<feature type="transmembrane region" description="Helical" evidence="1">
    <location>
        <begin position="87"/>
        <end position="107"/>
    </location>
</feature>
<dbReference type="Pfam" id="PF03184">
    <property type="entry name" value="DDE_1"/>
    <property type="match status" value="1"/>
</dbReference>
<dbReference type="InterPro" id="IPR036397">
    <property type="entry name" value="RNaseH_sf"/>
</dbReference>
<organism evidence="3 4">
    <name type="scientific">Photinus pyralis</name>
    <name type="common">Common eastern firefly</name>
    <name type="synonym">Lampyris pyralis</name>
    <dbReference type="NCBI Taxonomy" id="7054"/>
    <lineage>
        <taxon>Eukaryota</taxon>
        <taxon>Metazoa</taxon>
        <taxon>Ecdysozoa</taxon>
        <taxon>Arthropoda</taxon>
        <taxon>Hexapoda</taxon>
        <taxon>Insecta</taxon>
        <taxon>Pterygota</taxon>
        <taxon>Neoptera</taxon>
        <taxon>Endopterygota</taxon>
        <taxon>Coleoptera</taxon>
        <taxon>Polyphaga</taxon>
        <taxon>Elateriformia</taxon>
        <taxon>Elateroidea</taxon>
        <taxon>Lampyridae</taxon>
        <taxon>Lampyrinae</taxon>
        <taxon>Photinus</taxon>
    </lineage>
</organism>
<feature type="non-terminal residue" evidence="3">
    <location>
        <position position="251"/>
    </location>
</feature>
<keyword evidence="4" id="KW-1185">Reference proteome</keyword>
<evidence type="ECO:0000259" key="2">
    <source>
        <dbReference type="Pfam" id="PF03184"/>
    </source>
</evidence>
<dbReference type="Gene3D" id="3.30.420.10">
    <property type="entry name" value="Ribonuclease H-like superfamily/Ribonuclease H"/>
    <property type="match status" value="1"/>
</dbReference>
<reference evidence="3 4" key="1">
    <citation type="journal article" date="2018" name="Elife">
        <title>Firefly genomes illuminate parallel origins of bioluminescence in beetles.</title>
        <authorList>
            <person name="Fallon T.R."/>
            <person name="Lower S.E."/>
            <person name="Chang C.H."/>
            <person name="Bessho-Uehara M."/>
            <person name="Martin G.J."/>
            <person name="Bewick A.J."/>
            <person name="Behringer M."/>
            <person name="Debat H.J."/>
            <person name="Wong I."/>
            <person name="Day J.C."/>
            <person name="Suvorov A."/>
            <person name="Silva C.J."/>
            <person name="Stanger-Hall K.F."/>
            <person name="Hall D.W."/>
            <person name="Schmitz R.J."/>
            <person name="Nelson D.R."/>
            <person name="Lewis S.M."/>
            <person name="Shigenobu S."/>
            <person name="Bybee S.M."/>
            <person name="Larracuente A.M."/>
            <person name="Oba Y."/>
            <person name="Weng J.K."/>
        </authorList>
    </citation>
    <scope>NUCLEOTIDE SEQUENCE [LARGE SCALE GENOMIC DNA]</scope>
    <source>
        <strain evidence="3">1611_PpyrPB1</strain>
        <tissue evidence="3">Whole body</tissue>
    </source>
</reference>
<evidence type="ECO:0000313" key="3">
    <source>
        <dbReference type="EMBL" id="KAB0789965.1"/>
    </source>
</evidence>
<sequence>MKRNPIVALRKPEATSVNRITAFNKKEVQRFFDNLEDVQRKYNFKPHRIFNTDETGITTVQAPRKILAQRGLKQVGFVTSWERGKNITVVCAMSAAGVFAPPMFIFGRKRMSPQLQKGGPPGAVYHCSEKDCLKHFQEFVKSSVDDPVLLIMDNHVTHSTLNVYEFSKSNGIVIVTIPPHTSHRLQPLDVCFYGPLKAAYNTECDKYLKNHPHDKITPFEVAELFRNAFIRIANKQILQLKAAKKLNAKAC</sequence>
<dbReference type="AlphaFoldDB" id="A0A5N3ZY27"/>
<dbReference type="InterPro" id="IPR004875">
    <property type="entry name" value="DDE_SF_endonuclease_dom"/>
</dbReference>
<dbReference type="GO" id="GO:0003677">
    <property type="term" value="F:DNA binding"/>
    <property type="evidence" value="ECO:0007669"/>
    <property type="project" value="TreeGrafter"/>
</dbReference>
<keyword evidence="1" id="KW-1133">Transmembrane helix</keyword>
<gene>
    <name evidence="3" type="ORF">PPYR_15751</name>
</gene>
<dbReference type="PANTHER" id="PTHR19303">
    <property type="entry name" value="TRANSPOSON"/>
    <property type="match status" value="1"/>
</dbReference>
<dbReference type="PANTHER" id="PTHR19303:SF74">
    <property type="entry name" value="POGO TRANSPOSABLE ELEMENT WITH KRAB DOMAIN"/>
    <property type="match status" value="1"/>
</dbReference>
<proteinExistence type="predicted"/>
<keyword evidence="1" id="KW-0472">Membrane</keyword>
<dbReference type="InterPro" id="IPR050863">
    <property type="entry name" value="CenT-Element_Derived"/>
</dbReference>
<dbReference type="EMBL" id="VVIM01002132">
    <property type="protein sequence ID" value="KAB0789965.1"/>
    <property type="molecule type" value="Genomic_DNA"/>
</dbReference>
<evidence type="ECO:0000256" key="1">
    <source>
        <dbReference type="SAM" id="Phobius"/>
    </source>
</evidence>
<protein>
    <recommendedName>
        <fullName evidence="2">DDE-1 domain-containing protein</fullName>
    </recommendedName>
</protein>
<keyword evidence="1" id="KW-0812">Transmembrane</keyword>
<evidence type="ECO:0000313" key="4">
    <source>
        <dbReference type="Proteomes" id="UP000327044"/>
    </source>
</evidence>
<accession>A0A5N3ZY27</accession>
<name>A0A5N3ZY27_PHOPY</name>
<feature type="domain" description="DDE-1" evidence="2">
    <location>
        <begin position="131"/>
        <end position="217"/>
    </location>
</feature>
<dbReference type="Proteomes" id="UP000327044">
    <property type="component" value="Unassembled WGS sequence"/>
</dbReference>